<dbReference type="InterPro" id="IPR011419">
    <property type="entry name" value="ATP12_ATP_synth-F1-assembly"/>
</dbReference>
<dbReference type="EMBL" id="JBHUEN010000029">
    <property type="protein sequence ID" value="MFD1882142.1"/>
    <property type="molecule type" value="Genomic_DNA"/>
</dbReference>
<evidence type="ECO:0000256" key="1">
    <source>
        <dbReference type="ARBA" id="ARBA00008231"/>
    </source>
</evidence>
<dbReference type="PANTHER" id="PTHR21013">
    <property type="entry name" value="ATP SYNTHASE MITOCHONDRIAL F1 COMPLEX ASSEMBLY FACTOR 2/ATP12 PROTEIN, MITOCHONDRIAL PRECURSOR"/>
    <property type="match status" value="1"/>
</dbReference>
<comment type="caution">
    <text evidence="4">The sequence shown here is derived from an EMBL/GenBank/DDBJ whole genome shotgun (WGS) entry which is preliminary data.</text>
</comment>
<organism evidence="4 5">
    <name type="scientific">Paracoccus pacificus</name>
    <dbReference type="NCBI Taxonomy" id="1463598"/>
    <lineage>
        <taxon>Bacteria</taxon>
        <taxon>Pseudomonadati</taxon>
        <taxon>Pseudomonadota</taxon>
        <taxon>Alphaproteobacteria</taxon>
        <taxon>Rhodobacterales</taxon>
        <taxon>Paracoccaceae</taxon>
        <taxon>Paracoccus</taxon>
    </lineage>
</organism>
<dbReference type="Proteomes" id="UP001597213">
    <property type="component" value="Unassembled WGS sequence"/>
</dbReference>
<keyword evidence="3" id="KW-0143">Chaperone</keyword>
<evidence type="ECO:0000256" key="3">
    <source>
        <dbReference type="ARBA" id="ARBA00023186"/>
    </source>
</evidence>
<dbReference type="PANTHER" id="PTHR21013:SF10">
    <property type="entry name" value="ATP SYNTHASE MITOCHONDRIAL F1 COMPLEX ASSEMBLY FACTOR 2"/>
    <property type="match status" value="1"/>
</dbReference>
<evidence type="ECO:0000256" key="2">
    <source>
        <dbReference type="ARBA" id="ARBA00022946"/>
    </source>
</evidence>
<gene>
    <name evidence="4" type="ORF">ACFSCT_10495</name>
</gene>
<dbReference type="InterPro" id="IPR023335">
    <property type="entry name" value="ATP12_ortho_dom_sf"/>
</dbReference>
<dbReference type="SUPFAM" id="SSF160909">
    <property type="entry name" value="ATP12-like"/>
    <property type="match status" value="1"/>
</dbReference>
<proteinExistence type="inferred from homology"/>
<evidence type="ECO:0000313" key="5">
    <source>
        <dbReference type="Proteomes" id="UP001597213"/>
    </source>
</evidence>
<reference evidence="5" key="1">
    <citation type="journal article" date="2019" name="Int. J. Syst. Evol. Microbiol.">
        <title>The Global Catalogue of Microorganisms (GCM) 10K type strain sequencing project: providing services to taxonomists for standard genome sequencing and annotation.</title>
        <authorList>
            <consortium name="The Broad Institute Genomics Platform"/>
            <consortium name="The Broad Institute Genome Sequencing Center for Infectious Disease"/>
            <person name="Wu L."/>
            <person name="Ma J."/>
        </authorList>
    </citation>
    <scope>NUCLEOTIDE SEQUENCE [LARGE SCALE GENOMIC DNA]</scope>
    <source>
        <strain evidence="5">CCUG 56029</strain>
    </source>
</reference>
<dbReference type="Gene3D" id="3.30.2180.10">
    <property type="entry name" value="ATP12-like"/>
    <property type="match status" value="1"/>
</dbReference>
<comment type="similarity">
    <text evidence="1">Belongs to the ATP12 family.</text>
</comment>
<dbReference type="Gene3D" id="1.10.3580.10">
    <property type="entry name" value="ATP12 ATPase"/>
    <property type="match status" value="1"/>
</dbReference>
<dbReference type="InterPro" id="IPR042272">
    <property type="entry name" value="ATP12_ATP_synth-F1-assembly_N"/>
</dbReference>
<dbReference type="Pfam" id="PF07542">
    <property type="entry name" value="ATP12"/>
    <property type="match status" value="1"/>
</dbReference>
<accession>A0ABW4R7D8</accession>
<sequence length="239" mass="26348">MAETREWSVKRFWKNARARAEDGGGWGIALDDRPLRTPGKQPLIVPGRALAEAIAQEWDDQRDEIRPTEMPLTRAANSAIEKVTPQRDGVAAMLAEYGGTDLLSYRGEGELAELQKAEWDPLLDWAEQDLGARLAVTQGIVPVAQDAGAMGRLRAELDDKDPWQLTGLHDLVTLPGSLILGLAVDKGRISGAEAHRLSRLDEEWQAARWGRDAEADAAAENRLRDILASERFLALLREG</sequence>
<name>A0ABW4R7D8_9RHOB</name>
<dbReference type="RefSeq" id="WP_379142554.1">
    <property type="nucleotide sequence ID" value="NZ_JBHUEN010000029.1"/>
</dbReference>
<keyword evidence="2" id="KW-0809">Transit peptide</keyword>
<keyword evidence="5" id="KW-1185">Reference proteome</keyword>
<evidence type="ECO:0000313" key="4">
    <source>
        <dbReference type="EMBL" id="MFD1882142.1"/>
    </source>
</evidence>
<protein>
    <submittedName>
        <fullName evidence="4">ATP12 family chaperone protein</fullName>
    </submittedName>
</protein>